<organism evidence="4 5">
    <name type="scientific">Halobium salinum</name>
    <dbReference type="NCBI Taxonomy" id="1364940"/>
    <lineage>
        <taxon>Archaea</taxon>
        <taxon>Methanobacteriati</taxon>
        <taxon>Methanobacteriota</taxon>
        <taxon>Stenosarchaea group</taxon>
        <taxon>Halobacteria</taxon>
        <taxon>Halobacteriales</taxon>
        <taxon>Haloferacaceae</taxon>
        <taxon>Halobium</taxon>
    </lineage>
</organism>
<reference evidence="4 5" key="1">
    <citation type="journal article" date="2019" name="Int. J. Syst. Evol. Microbiol.">
        <title>The Global Catalogue of Microorganisms (GCM) 10K type strain sequencing project: providing services to taxonomists for standard genome sequencing and annotation.</title>
        <authorList>
            <consortium name="The Broad Institute Genomics Platform"/>
            <consortium name="The Broad Institute Genome Sequencing Center for Infectious Disease"/>
            <person name="Wu L."/>
            <person name="Ma J."/>
        </authorList>
    </citation>
    <scope>NUCLEOTIDE SEQUENCE [LARGE SCALE GENOMIC DNA]</scope>
    <source>
        <strain evidence="4 5">CGMCC 1.12553</strain>
    </source>
</reference>
<dbReference type="InterPro" id="IPR012349">
    <property type="entry name" value="Split_barrel_FMN-bd"/>
</dbReference>
<proteinExistence type="predicted"/>
<dbReference type="InterPro" id="IPR052019">
    <property type="entry name" value="F420H2_bilvrd_red/Heme_oxyg"/>
</dbReference>
<evidence type="ECO:0000256" key="2">
    <source>
        <dbReference type="SAM" id="MobiDB-lite"/>
    </source>
</evidence>
<evidence type="ECO:0000313" key="4">
    <source>
        <dbReference type="EMBL" id="MFC4356464.1"/>
    </source>
</evidence>
<dbReference type="PANTHER" id="PTHR35176:SF4">
    <property type="entry name" value="PYRIDOXAMINE 5'-PHOSPHATE OXIDASE-RELATED FMN-BINDING"/>
    <property type="match status" value="1"/>
</dbReference>
<dbReference type="AlphaFoldDB" id="A0ABD5P7J8"/>
<evidence type="ECO:0000256" key="1">
    <source>
        <dbReference type="ARBA" id="ARBA00023002"/>
    </source>
</evidence>
<dbReference type="Proteomes" id="UP001595921">
    <property type="component" value="Unassembled WGS sequence"/>
</dbReference>
<keyword evidence="5" id="KW-1185">Reference proteome</keyword>
<protein>
    <submittedName>
        <fullName evidence="4">Pyridoxamine 5'-phosphate oxidase family protein</fullName>
    </submittedName>
</protein>
<keyword evidence="1" id="KW-0560">Oxidoreductase</keyword>
<dbReference type="SUPFAM" id="SSF50475">
    <property type="entry name" value="FMN-binding split barrel"/>
    <property type="match status" value="1"/>
</dbReference>
<dbReference type="GO" id="GO:0016491">
    <property type="term" value="F:oxidoreductase activity"/>
    <property type="evidence" value="ECO:0007669"/>
    <property type="project" value="UniProtKB-KW"/>
</dbReference>
<dbReference type="Gene3D" id="2.30.110.10">
    <property type="entry name" value="Electron Transport, Fmn-binding Protein, Chain A"/>
    <property type="match status" value="1"/>
</dbReference>
<feature type="domain" description="Pyridoxamine 5'-phosphate oxidase N-terminal" evidence="3">
    <location>
        <begin position="41"/>
        <end position="156"/>
    </location>
</feature>
<dbReference type="InterPro" id="IPR011576">
    <property type="entry name" value="Pyridox_Oxase_N"/>
</dbReference>
<name>A0ABD5P7J8_9EURY</name>
<sequence length="171" mass="19133">MTGDDPNDPSTPPNAHRDRPTTQSEYGIPEDEEGLLPWSHVLARLREDRTFWVATTGPDSRPHTRPVWGVVVDGTFHCGGGERTRWVRNVDADPRLAVHCESGEDVVIVEGLAEKLTPEIADAERLVSIDAAYAEKYGIEHGTPVFAIRPETVLAWSDYPTDATRWRFEDD</sequence>
<dbReference type="PANTHER" id="PTHR35176">
    <property type="entry name" value="HEME OXYGENASE HI_0854-RELATED"/>
    <property type="match status" value="1"/>
</dbReference>
<dbReference type="RefSeq" id="WP_267624817.1">
    <property type="nucleotide sequence ID" value="NZ_JAODIW010000010.1"/>
</dbReference>
<dbReference type="Pfam" id="PF01243">
    <property type="entry name" value="PNPOx_N"/>
    <property type="match status" value="1"/>
</dbReference>
<feature type="region of interest" description="Disordered" evidence="2">
    <location>
        <begin position="1"/>
        <end position="32"/>
    </location>
</feature>
<dbReference type="EMBL" id="JBHSDS010000001">
    <property type="protein sequence ID" value="MFC4356464.1"/>
    <property type="molecule type" value="Genomic_DNA"/>
</dbReference>
<accession>A0ABD5P7J8</accession>
<evidence type="ECO:0000313" key="5">
    <source>
        <dbReference type="Proteomes" id="UP001595921"/>
    </source>
</evidence>
<comment type="caution">
    <text evidence="4">The sequence shown here is derived from an EMBL/GenBank/DDBJ whole genome shotgun (WGS) entry which is preliminary data.</text>
</comment>
<evidence type="ECO:0000259" key="3">
    <source>
        <dbReference type="Pfam" id="PF01243"/>
    </source>
</evidence>
<gene>
    <name evidence="4" type="ORF">ACFO0N_00705</name>
</gene>